<evidence type="ECO:0000313" key="3">
    <source>
        <dbReference type="Proteomes" id="UP000663874"/>
    </source>
</evidence>
<feature type="region of interest" description="Disordered" evidence="1">
    <location>
        <begin position="209"/>
        <end position="239"/>
    </location>
</feature>
<feature type="compositionally biased region" description="Polar residues" evidence="1">
    <location>
        <begin position="209"/>
        <end position="218"/>
    </location>
</feature>
<dbReference type="EMBL" id="CAJOBE010010605">
    <property type="protein sequence ID" value="CAF4112363.1"/>
    <property type="molecule type" value="Genomic_DNA"/>
</dbReference>
<proteinExistence type="predicted"/>
<reference evidence="2" key="1">
    <citation type="submission" date="2021-02" db="EMBL/GenBank/DDBJ databases">
        <authorList>
            <person name="Nowell W R."/>
        </authorList>
    </citation>
    <scope>NUCLEOTIDE SEQUENCE</scope>
</reference>
<evidence type="ECO:0000313" key="2">
    <source>
        <dbReference type="EMBL" id="CAF4112363.1"/>
    </source>
</evidence>
<organism evidence="2 3">
    <name type="scientific">Rotaria sordida</name>
    <dbReference type="NCBI Taxonomy" id="392033"/>
    <lineage>
        <taxon>Eukaryota</taxon>
        <taxon>Metazoa</taxon>
        <taxon>Spiralia</taxon>
        <taxon>Gnathifera</taxon>
        <taxon>Rotifera</taxon>
        <taxon>Eurotatoria</taxon>
        <taxon>Bdelloidea</taxon>
        <taxon>Philodinida</taxon>
        <taxon>Philodinidae</taxon>
        <taxon>Rotaria</taxon>
    </lineage>
</organism>
<sequence length="239" mass="26523">MISKSTDIPHNVMEFEDECFFDFVKVFAGDKLAALLKFQDISNVNCLLACNDPFEILSYDSDDLLDLKKKTSIKLNSNSFVVLRGIKSKMMLLKNALTKKCNELKKQTTKISSNIMMTNNTASISLIIDHSTNSTCSSEQELANNSSSSGTTSNFEENLSNYIRHLTNENPCSMVQKKLKNSSENMTVDAASILDDSNTSADRTIDTVLNSVSSSQAPSKKRKRNQTSCSSLSKKKKKI</sequence>
<dbReference type="Proteomes" id="UP000663874">
    <property type="component" value="Unassembled WGS sequence"/>
</dbReference>
<name>A0A819VMW4_9BILA</name>
<protein>
    <submittedName>
        <fullName evidence="2">Uncharacterized protein</fullName>
    </submittedName>
</protein>
<dbReference type="AlphaFoldDB" id="A0A819VMW4"/>
<comment type="caution">
    <text evidence="2">The sequence shown here is derived from an EMBL/GenBank/DDBJ whole genome shotgun (WGS) entry which is preliminary data.</text>
</comment>
<accession>A0A819VMW4</accession>
<evidence type="ECO:0000256" key="1">
    <source>
        <dbReference type="SAM" id="MobiDB-lite"/>
    </source>
</evidence>
<gene>
    <name evidence="2" type="ORF">FNK824_LOCUS31914</name>
</gene>